<name>A0A0A9WZG7_LYGHE</name>
<evidence type="ECO:0000313" key="9">
    <source>
        <dbReference type="EMBL" id="JAG57985.1"/>
    </source>
</evidence>
<dbReference type="Pfam" id="PF04572">
    <property type="entry name" value="Gb3_synth"/>
    <property type="match status" value="1"/>
</dbReference>
<evidence type="ECO:0000256" key="4">
    <source>
        <dbReference type="ARBA" id="ARBA00022679"/>
    </source>
</evidence>
<reference evidence="9" key="3">
    <citation type="submission" date="2014-09" db="EMBL/GenBank/DDBJ databases">
        <authorList>
            <person name="Magalhaes I.L.F."/>
            <person name="Oliveira U."/>
            <person name="Santos F.R."/>
            <person name="Vidigal T.H.D.A."/>
            <person name="Brescovit A.D."/>
            <person name="Santos A.J."/>
        </authorList>
    </citation>
    <scope>NUCLEOTIDE SEQUENCE</scope>
</reference>
<dbReference type="Pfam" id="PF04488">
    <property type="entry name" value="Gly_transf_sug"/>
    <property type="match status" value="1"/>
</dbReference>
<keyword evidence="3 8" id="KW-0328">Glycosyltransferase</keyword>
<protein>
    <submittedName>
        <fullName evidence="8">Lactosylceramide 4-alpha-galactosyltransferase</fullName>
    </submittedName>
</protein>
<sequence length="358" mass="40870">MVVFFRVKKHLLLLCAALIILVIVYFSDEDSLDLGWLIQPGEAPEAHLIKCYNDPQLSSLDDGSVLKNKSIFFFETSCHHNGTFLLNSRQACAVESAALVNPDKDVLVLVPSPFDKISTQSHMTALLSYPNVRIEHIDMSKYFIGTPLENWYKQGRLKTSRWPTSHTSDILRYTTLWKFGGYYVDLDVVILKSFNGLTNFVGAEDEEDVAAGFLAFNYGHPLIHLAMLDLKYKFKGWRWGNNGPGVITRALKRYCRVQEVSKMTKQRCGGVEVMPPSAFYAIPWRSWMYFFSTKQSDVDWVMKTVNQSIAIHVWNFHSASKNATVGSNQPYILLASRFCPKVYATQRTIFEKLRSVIH</sequence>
<comment type="subcellular location">
    <subcellularLocation>
        <location evidence="1">Golgi apparatus membrane</location>
        <topology evidence="1">Single-pass type II membrane protein</topology>
    </subcellularLocation>
</comment>
<gene>
    <name evidence="8" type="primary">A4galt_6</name>
    <name evidence="8" type="ORF">CM83_60209</name>
</gene>
<dbReference type="GO" id="GO:0035248">
    <property type="term" value="F:alpha-1,4-N-acetylgalactosaminyltransferase activity"/>
    <property type="evidence" value="ECO:0007669"/>
    <property type="project" value="TreeGrafter"/>
</dbReference>
<evidence type="ECO:0000256" key="6">
    <source>
        <dbReference type="ARBA" id="ARBA00023136"/>
    </source>
</evidence>
<dbReference type="Gene3D" id="3.90.550.20">
    <property type="match status" value="1"/>
</dbReference>
<dbReference type="SUPFAM" id="SSF53448">
    <property type="entry name" value="Nucleotide-diphospho-sugar transferases"/>
    <property type="match status" value="1"/>
</dbReference>
<evidence type="ECO:0000259" key="7">
    <source>
        <dbReference type="Pfam" id="PF04572"/>
    </source>
</evidence>
<reference evidence="8" key="2">
    <citation type="submission" date="2014-07" db="EMBL/GenBank/DDBJ databases">
        <authorList>
            <person name="Hull J."/>
        </authorList>
    </citation>
    <scope>NUCLEOTIDE SEQUENCE</scope>
</reference>
<dbReference type="GO" id="GO:0000139">
    <property type="term" value="C:Golgi membrane"/>
    <property type="evidence" value="ECO:0007669"/>
    <property type="project" value="UniProtKB-SubCell"/>
</dbReference>
<feature type="domain" description="Alpha 1,4-glycosyltransferase" evidence="7">
    <location>
        <begin position="215"/>
        <end position="345"/>
    </location>
</feature>
<dbReference type="AlphaFoldDB" id="A0A0A9WZG7"/>
<dbReference type="PANTHER" id="PTHR12042:SF21">
    <property type="entry name" value="ALPHA1,4-GALACTOSYLTRANSFERASE 1-RELATED"/>
    <property type="match status" value="1"/>
</dbReference>
<proteinExistence type="inferred from homology"/>
<dbReference type="InterPro" id="IPR051981">
    <property type="entry name" value="Glycosyltransf_32"/>
</dbReference>
<evidence type="ECO:0000256" key="2">
    <source>
        <dbReference type="ARBA" id="ARBA00009003"/>
    </source>
</evidence>
<dbReference type="InterPro" id="IPR029044">
    <property type="entry name" value="Nucleotide-diphossugar_trans"/>
</dbReference>
<reference evidence="8" key="1">
    <citation type="journal article" date="2014" name="PLoS ONE">
        <title>Transcriptome-Based Identification of ABC Transporters in the Western Tarnished Plant Bug Lygus hesperus.</title>
        <authorList>
            <person name="Hull J.J."/>
            <person name="Chaney K."/>
            <person name="Geib S.M."/>
            <person name="Fabrick J.A."/>
            <person name="Brent C.S."/>
            <person name="Walsh D."/>
            <person name="Lavine L.C."/>
        </authorList>
    </citation>
    <scope>NUCLEOTIDE SEQUENCE</scope>
</reference>
<dbReference type="PANTHER" id="PTHR12042">
    <property type="entry name" value="LACTOSYLCERAMIDE 4-ALPHA-GALACTOSYLTRANSFERASE ALPHA- 1,4-GALACTOSYLTRANSFERASE"/>
    <property type="match status" value="1"/>
</dbReference>
<dbReference type="EMBL" id="GBRD01007836">
    <property type="protein sequence ID" value="JAG57985.1"/>
    <property type="molecule type" value="Transcribed_RNA"/>
</dbReference>
<evidence type="ECO:0000256" key="5">
    <source>
        <dbReference type="ARBA" id="ARBA00023034"/>
    </source>
</evidence>
<dbReference type="GO" id="GO:0006688">
    <property type="term" value="P:glycosphingolipid biosynthetic process"/>
    <property type="evidence" value="ECO:0007669"/>
    <property type="project" value="TreeGrafter"/>
</dbReference>
<accession>A0A0A9WZG7</accession>
<dbReference type="EMBL" id="GBHO01033369">
    <property type="protein sequence ID" value="JAG10235.1"/>
    <property type="molecule type" value="Transcribed_RNA"/>
</dbReference>
<dbReference type="InterPro" id="IPR007652">
    <property type="entry name" value="A1-4-GlycosylTfrase_dom"/>
</dbReference>
<evidence type="ECO:0000256" key="1">
    <source>
        <dbReference type="ARBA" id="ARBA00004323"/>
    </source>
</evidence>
<evidence type="ECO:0000313" key="8">
    <source>
        <dbReference type="EMBL" id="JAG10235.1"/>
    </source>
</evidence>
<keyword evidence="6" id="KW-0472">Membrane</keyword>
<keyword evidence="5" id="KW-0333">Golgi apparatus</keyword>
<dbReference type="InterPro" id="IPR007577">
    <property type="entry name" value="GlycoTrfase_DXD_sugar-bd_CS"/>
</dbReference>
<evidence type="ECO:0000256" key="3">
    <source>
        <dbReference type="ARBA" id="ARBA00022676"/>
    </source>
</evidence>
<keyword evidence="4 8" id="KW-0808">Transferase</keyword>
<comment type="similarity">
    <text evidence="2">Belongs to the glycosyltransferase 32 family.</text>
</comment>
<organism evidence="8">
    <name type="scientific">Lygus hesperus</name>
    <name type="common">Western plant bug</name>
    <dbReference type="NCBI Taxonomy" id="30085"/>
    <lineage>
        <taxon>Eukaryota</taxon>
        <taxon>Metazoa</taxon>
        <taxon>Ecdysozoa</taxon>
        <taxon>Arthropoda</taxon>
        <taxon>Hexapoda</taxon>
        <taxon>Insecta</taxon>
        <taxon>Pterygota</taxon>
        <taxon>Neoptera</taxon>
        <taxon>Paraneoptera</taxon>
        <taxon>Hemiptera</taxon>
        <taxon>Heteroptera</taxon>
        <taxon>Panheteroptera</taxon>
        <taxon>Cimicomorpha</taxon>
        <taxon>Miridae</taxon>
        <taxon>Mirini</taxon>
        <taxon>Lygus</taxon>
    </lineage>
</organism>